<reference evidence="1" key="1">
    <citation type="journal article" date="2020" name="Fungal Divers.">
        <title>Resolving the Mortierellaceae phylogeny through synthesis of multi-gene phylogenetics and phylogenomics.</title>
        <authorList>
            <person name="Vandepol N."/>
            <person name="Liber J."/>
            <person name="Desiro A."/>
            <person name="Na H."/>
            <person name="Kennedy M."/>
            <person name="Barry K."/>
            <person name="Grigoriev I.V."/>
            <person name="Miller A.N."/>
            <person name="O'Donnell K."/>
            <person name="Stajich J.E."/>
            <person name="Bonito G."/>
        </authorList>
    </citation>
    <scope>NUCLEOTIDE SEQUENCE</scope>
    <source>
        <strain evidence="1">NRRL 28262</strain>
    </source>
</reference>
<comment type="caution">
    <text evidence="1">The sequence shown here is derived from an EMBL/GenBank/DDBJ whole genome shotgun (WGS) entry which is preliminary data.</text>
</comment>
<keyword evidence="2" id="KW-1185">Reference proteome</keyword>
<accession>A0AAD4H1M6</accession>
<dbReference type="AlphaFoldDB" id="A0AAD4H1M6"/>
<evidence type="ECO:0000313" key="1">
    <source>
        <dbReference type="EMBL" id="KAG0266457.1"/>
    </source>
</evidence>
<protein>
    <submittedName>
        <fullName evidence="1">Uncharacterized protein</fullName>
    </submittedName>
</protein>
<dbReference type="EMBL" id="JAAAIL010001676">
    <property type="protein sequence ID" value="KAG0266457.1"/>
    <property type="molecule type" value="Genomic_DNA"/>
</dbReference>
<proteinExistence type="predicted"/>
<sequence>YKIPVVYKGSRIQGIEPTTRWYGFIYKPGTTPMEKDDKGCILRPEYWLDGRKLSGGEKRWFDLLSKFDFFDEDKWDMLVRAGVESEDPKSRSCVNCGKDCNRDNCRIFVAHGNSWFSPRCKECERMEKASADPAQRSVNCFEAWWRSRSLTFKSRVQAEGFVLTVFLHSVCVGAPQFSGREVAHLRLQANGPTSIDWYDHEPLAAGDRDPMRQYTTDRTTSCNDNKILPYSHRRQCTVAASAWKNA</sequence>
<feature type="non-terminal residue" evidence="1">
    <location>
        <position position="1"/>
    </location>
</feature>
<name>A0AAD4H1M6_9FUNG</name>
<gene>
    <name evidence="1" type="ORF">BGZ95_003045</name>
</gene>
<organism evidence="1 2">
    <name type="scientific">Linnemannia exigua</name>
    <dbReference type="NCBI Taxonomy" id="604196"/>
    <lineage>
        <taxon>Eukaryota</taxon>
        <taxon>Fungi</taxon>
        <taxon>Fungi incertae sedis</taxon>
        <taxon>Mucoromycota</taxon>
        <taxon>Mortierellomycotina</taxon>
        <taxon>Mortierellomycetes</taxon>
        <taxon>Mortierellales</taxon>
        <taxon>Mortierellaceae</taxon>
        <taxon>Linnemannia</taxon>
    </lineage>
</organism>
<dbReference type="Proteomes" id="UP001194580">
    <property type="component" value="Unassembled WGS sequence"/>
</dbReference>
<evidence type="ECO:0000313" key="2">
    <source>
        <dbReference type="Proteomes" id="UP001194580"/>
    </source>
</evidence>